<comment type="function">
    <text evidence="10">Splits internally a 1,3-beta-glucan molecule and transfers the newly generated reducing end (the donor) to the non-reducing end of another 1,3-beta-glucan molecule (the acceptor) forming a 1,3-beta linkage, resulting in the elongation of 1,3-beta-glucan chains in the cell wall.</text>
</comment>
<dbReference type="Proteomes" id="UP001197328">
    <property type="component" value="Unassembled WGS sequence"/>
</dbReference>
<evidence type="ECO:0000313" key="14">
    <source>
        <dbReference type="Proteomes" id="UP001197328"/>
    </source>
</evidence>
<evidence type="ECO:0000256" key="1">
    <source>
        <dbReference type="ARBA" id="ARBA00004196"/>
    </source>
</evidence>
<feature type="chain" id="PRO_5044968720" description="1,3-beta-glucanosyltransferase" evidence="10">
    <location>
        <begin position="22"/>
        <end position="540"/>
    </location>
</feature>
<dbReference type="InterPro" id="IPR012946">
    <property type="entry name" value="X8"/>
</dbReference>
<accession>A0ABQ7RPQ5</accession>
<evidence type="ECO:0000256" key="9">
    <source>
        <dbReference type="ARBA" id="ARBA00023288"/>
    </source>
</evidence>
<evidence type="ECO:0000256" key="7">
    <source>
        <dbReference type="ARBA" id="ARBA00023157"/>
    </source>
</evidence>
<keyword evidence="6 10" id="KW-0472">Membrane</keyword>
<evidence type="ECO:0000313" key="13">
    <source>
        <dbReference type="EMBL" id="KAG7845076.1"/>
    </source>
</evidence>
<reference evidence="13 14" key="1">
    <citation type="journal article" date="2021" name="G3 (Bethesda)">
        <title>Genomic diversity, chromosomal rearrangements, and interspecies hybridization in the ogataea polymorpha species complex.</title>
        <authorList>
            <person name="Hanson S.J."/>
            <person name="Cinneide E.O."/>
            <person name="Salzberg L.I."/>
            <person name="Wolfe K.H."/>
            <person name="McGowan J."/>
            <person name="Fitzpatrick D.A."/>
            <person name="Matlin K."/>
        </authorList>
    </citation>
    <scope>NUCLEOTIDE SEQUENCE [LARGE SCALE GENOMIC DNA]</scope>
    <source>
        <strain evidence="13">51-138</strain>
    </source>
</reference>
<organism evidence="13 14">
    <name type="scientific">Pichia angusta</name>
    <name type="common">Yeast</name>
    <name type="synonym">Hansenula polymorpha</name>
    <dbReference type="NCBI Taxonomy" id="870730"/>
    <lineage>
        <taxon>Eukaryota</taxon>
        <taxon>Fungi</taxon>
        <taxon>Dikarya</taxon>
        <taxon>Ascomycota</taxon>
        <taxon>Saccharomycotina</taxon>
        <taxon>Pichiomycetes</taxon>
        <taxon>Pichiales</taxon>
        <taxon>Pichiaceae</taxon>
        <taxon>Ogataea</taxon>
    </lineage>
</organism>
<evidence type="ECO:0000256" key="6">
    <source>
        <dbReference type="ARBA" id="ARBA00023136"/>
    </source>
</evidence>
<dbReference type="SMART" id="SM00768">
    <property type="entry name" value="X8"/>
    <property type="match status" value="1"/>
</dbReference>
<dbReference type="EMBL" id="JAHLVD010000022">
    <property type="protein sequence ID" value="KAG7845076.1"/>
    <property type="molecule type" value="Genomic_DNA"/>
</dbReference>
<feature type="domain" description="X8" evidence="12">
    <location>
        <begin position="377"/>
        <end position="464"/>
    </location>
</feature>
<evidence type="ECO:0000256" key="5">
    <source>
        <dbReference type="ARBA" id="ARBA00022729"/>
    </source>
</evidence>
<dbReference type="PANTHER" id="PTHR31468">
    <property type="entry name" value="1,3-BETA-GLUCANOSYLTRANSFERASE GAS1"/>
    <property type="match status" value="1"/>
</dbReference>
<dbReference type="Pfam" id="PF03198">
    <property type="entry name" value="Glyco_hydro_72"/>
    <property type="match status" value="1"/>
</dbReference>
<proteinExistence type="inferred from homology"/>
<dbReference type="InterPro" id="IPR017853">
    <property type="entry name" value="GH"/>
</dbReference>
<dbReference type="PANTHER" id="PTHR31468:SF2">
    <property type="entry name" value="1,3-BETA-GLUCANOSYLTRANSFERASE GAS1"/>
    <property type="match status" value="1"/>
</dbReference>
<evidence type="ECO:0000256" key="8">
    <source>
        <dbReference type="ARBA" id="ARBA00023180"/>
    </source>
</evidence>
<keyword evidence="10" id="KW-0808">Transferase</keyword>
<evidence type="ECO:0000259" key="12">
    <source>
        <dbReference type="SMART" id="SM00768"/>
    </source>
</evidence>
<feature type="region of interest" description="Disordered" evidence="11">
    <location>
        <begin position="476"/>
        <end position="509"/>
    </location>
</feature>
<keyword evidence="14" id="KW-1185">Reference proteome</keyword>
<comment type="subcellular location">
    <subcellularLocation>
        <location evidence="1">Cell envelope</location>
    </subcellularLocation>
    <subcellularLocation>
        <location evidence="10">Cell membrane</location>
        <topology evidence="10">Lipid-anchor</topology>
        <topology evidence="10">GPI-anchor</topology>
    </subcellularLocation>
    <subcellularLocation>
        <location evidence="2">Membrane</location>
        <topology evidence="2">Lipid-anchor</topology>
        <topology evidence="2">GPI-anchor</topology>
    </subcellularLocation>
</comment>
<keyword evidence="5 10" id="KW-0732">Signal</keyword>
<dbReference type="InterPro" id="IPR004886">
    <property type="entry name" value="Glucanosyltransferase"/>
</dbReference>
<evidence type="ECO:0000256" key="2">
    <source>
        <dbReference type="ARBA" id="ARBA00004589"/>
    </source>
</evidence>
<comment type="caution">
    <text evidence="13">The sequence shown here is derived from an EMBL/GenBank/DDBJ whole genome shotgun (WGS) entry which is preliminary data.</text>
</comment>
<dbReference type="Pfam" id="PF07983">
    <property type="entry name" value="X8"/>
    <property type="match status" value="1"/>
</dbReference>
<keyword evidence="4 10" id="KW-0336">GPI-anchor</keyword>
<keyword evidence="9 10" id="KW-0449">Lipoprotein</keyword>
<protein>
    <recommendedName>
        <fullName evidence="10">1,3-beta-glucanosyltransferase</fullName>
        <ecNumber evidence="10">2.4.1.-</ecNumber>
    </recommendedName>
</protein>
<dbReference type="SUPFAM" id="SSF51445">
    <property type="entry name" value="(Trans)glycosidases"/>
    <property type="match status" value="1"/>
</dbReference>
<dbReference type="EC" id="2.4.1.-" evidence="10"/>
<evidence type="ECO:0000256" key="3">
    <source>
        <dbReference type="ARBA" id="ARBA00007528"/>
    </source>
</evidence>
<dbReference type="Gene3D" id="1.20.58.1040">
    <property type="match status" value="1"/>
</dbReference>
<keyword evidence="7" id="KW-1015">Disulfide bond</keyword>
<evidence type="ECO:0000256" key="11">
    <source>
        <dbReference type="SAM" id="MobiDB-lite"/>
    </source>
</evidence>
<comment type="similarity">
    <text evidence="3 10">Belongs to the glycosyl hydrolase 72 family.</text>
</comment>
<evidence type="ECO:0000256" key="10">
    <source>
        <dbReference type="RuleBase" id="RU361209"/>
    </source>
</evidence>
<evidence type="ECO:0000256" key="4">
    <source>
        <dbReference type="ARBA" id="ARBA00022622"/>
    </source>
</evidence>
<keyword evidence="8" id="KW-0325">Glycoprotein</keyword>
<gene>
    <name evidence="13" type="ORF">KL940_005310</name>
</gene>
<feature type="signal peptide" evidence="10">
    <location>
        <begin position="1"/>
        <end position="21"/>
    </location>
</feature>
<dbReference type="Gene3D" id="3.20.20.80">
    <property type="entry name" value="Glycosidases"/>
    <property type="match status" value="1"/>
</dbReference>
<name>A0ABQ7RPQ5_PICAN</name>
<sequence>MIFSWKTIGALSGVLAAVAKADSDFPTIEVVGNKFFYSNNGSQFYIRGVAYQADTALTTNTSFVDPLADKTTCERDVPILRELNTNVIRVYALDADEDHTDCMTLLQDAGIYVIADLAQPKLSISTTSPEWSEELYERYTSVIDEMQQYNNVLGFFAGNEVITNSSNTDAAPFVKAAVRDMKQYMKDKGYRSIPVGYSANDDSETRVASANYFACGDDDERADFYGINMYEWCGNSSFSTSGYEDRTKEFSNLTIPVFFSEYGCNTIQPRRFTDIPTIFSDEMTDVWSGGIVYMYFEEDNNYGLVSAIDDTTVSTMTDFQYYSSEINNVSPTTATVASASSTASELSCPTGFKYWNASDTLPPTPEETVCDCMASSLKCVVSDDVDSDDYEELFGTVCGLVDCGGITANGKTGKYGAYSFCSSKDMLSFALNLYYLDQDENSSACDFDGSATVQSATTASSCSSILSAAGTAGTGTVSGVSGSGSRSTASGSSGSSSGSSSTSSSSSSSSAAARSYSSNSYYTILVSGLCAAGALAVLTM</sequence>